<reference evidence="3" key="1">
    <citation type="submission" date="2016-08" db="EMBL/GenBank/DDBJ databases">
        <title>Complete genome of Cloacibacillus porcorum.</title>
        <authorList>
            <person name="Looft T."/>
            <person name="Bayles D.O."/>
            <person name="Alt D.P."/>
        </authorList>
    </citation>
    <scope>NUCLEOTIDE SEQUENCE [LARGE SCALE GENOMIC DNA]</scope>
    <source>
        <strain evidence="3">CL-84</strain>
    </source>
</reference>
<dbReference type="AlphaFoldDB" id="A0A1B2I8L4"/>
<sequence>MTGKAKYAVVTAVAAVIVAALFFTYTLWNSSGILTMIPRPEESQPYVLTETKEGSYPKALSALLTDGVYALLKDGTPRNALLTAASAAKEAALLVVDGGAGMTEVYASFRFTPSDTAALKKGLLPDILKGAFKEASVRAGGEKGVFVIESGGLSSPVYYTVKGKNVVMAAELSVLRRMEEASKKSSANLGGKKWNQEKSWPAHIEISDGGAITANAEHKFPITVEAAWRSLDPKSPSDPAGEIRWALVNLGKPVEAYLSSTLKARKWDTADCIIPEPLLLSMGIDLPPLGGDPKDWPFPLSSLGEIAENLDMKDDQIREILSGQTVFSLGGQNRILWFSLPGFLVEFSGRSALMNELVDSFWKNLFFGAEPKPIPGFTFGGTTNVPFSVIGAGRDGIAVLGLTTPQSINAKNRLGKFLKDDESVVGWMLADLPRIGGALSEMTKMSSFLGEESAEDAEPYDDGDSGYGEEEPLAEPLQPELSLSPFDQGITDSFGNVLKRLGRVLIVWEKPLSGRINWYKTAAK</sequence>
<feature type="compositionally biased region" description="Acidic residues" evidence="1">
    <location>
        <begin position="452"/>
        <end position="473"/>
    </location>
</feature>
<keyword evidence="2" id="KW-0472">Membrane</keyword>
<evidence type="ECO:0000256" key="1">
    <source>
        <dbReference type="SAM" id="MobiDB-lite"/>
    </source>
</evidence>
<evidence type="ECO:0000313" key="3">
    <source>
        <dbReference type="EMBL" id="ANZ46309.1"/>
    </source>
</evidence>
<dbReference type="GeneID" id="83059164"/>
<keyword evidence="2" id="KW-0812">Transmembrane</keyword>
<dbReference type="STRING" id="1197717.BED41_15050"/>
<feature type="transmembrane region" description="Helical" evidence="2">
    <location>
        <begin position="7"/>
        <end position="28"/>
    </location>
</feature>
<dbReference type="OrthoDB" id="2002at2"/>
<dbReference type="Proteomes" id="UP000093044">
    <property type="component" value="Chromosome"/>
</dbReference>
<dbReference type="RefSeq" id="WP_066748220.1">
    <property type="nucleotide sequence ID" value="NZ_CP016757.1"/>
</dbReference>
<dbReference type="KEGG" id="cpor:BED41_15050"/>
<protein>
    <recommendedName>
        <fullName evidence="5">DUF3352 domain-containing protein</fullName>
    </recommendedName>
</protein>
<accession>A0A1B2I8L4</accession>
<gene>
    <name evidence="3" type="ORF">BED41_15050</name>
</gene>
<keyword evidence="2" id="KW-1133">Transmembrane helix</keyword>
<evidence type="ECO:0000256" key="2">
    <source>
        <dbReference type="SAM" id="Phobius"/>
    </source>
</evidence>
<organism evidence="3 4">
    <name type="scientific">Cloacibacillus porcorum</name>
    <dbReference type="NCBI Taxonomy" id="1197717"/>
    <lineage>
        <taxon>Bacteria</taxon>
        <taxon>Thermotogati</taxon>
        <taxon>Synergistota</taxon>
        <taxon>Synergistia</taxon>
        <taxon>Synergistales</taxon>
        <taxon>Synergistaceae</taxon>
        <taxon>Cloacibacillus</taxon>
    </lineage>
</organism>
<feature type="region of interest" description="Disordered" evidence="1">
    <location>
        <begin position="450"/>
        <end position="475"/>
    </location>
</feature>
<evidence type="ECO:0000313" key="4">
    <source>
        <dbReference type="Proteomes" id="UP000093044"/>
    </source>
</evidence>
<keyword evidence="4" id="KW-1185">Reference proteome</keyword>
<evidence type="ECO:0008006" key="5">
    <source>
        <dbReference type="Google" id="ProtNLM"/>
    </source>
</evidence>
<name>A0A1B2I8L4_9BACT</name>
<proteinExistence type="predicted"/>
<dbReference type="EMBL" id="CP016757">
    <property type="protein sequence ID" value="ANZ46309.1"/>
    <property type="molecule type" value="Genomic_DNA"/>
</dbReference>